<dbReference type="Proteomes" id="UP000076727">
    <property type="component" value="Unassembled WGS sequence"/>
</dbReference>
<dbReference type="AlphaFoldDB" id="A0A165QWX3"/>
<feature type="domain" description="O-methyltransferase C-terminal" evidence="4">
    <location>
        <begin position="232"/>
        <end position="387"/>
    </location>
</feature>
<dbReference type="GO" id="GO:0008171">
    <property type="term" value="F:O-methyltransferase activity"/>
    <property type="evidence" value="ECO:0007669"/>
    <property type="project" value="InterPro"/>
</dbReference>
<dbReference type="PANTHER" id="PTHR43712:SF2">
    <property type="entry name" value="O-METHYLTRANSFERASE CICE"/>
    <property type="match status" value="1"/>
</dbReference>
<dbReference type="Gene3D" id="3.40.50.150">
    <property type="entry name" value="Vaccinia Virus protein VP39"/>
    <property type="match status" value="1"/>
</dbReference>
<proteinExistence type="predicted"/>
<evidence type="ECO:0000256" key="3">
    <source>
        <dbReference type="ARBA" id="ARBA00022691"/>
    </source>
</evidence>
<dbReference type="OrthoDB" id="2410195at2759"/>
<dbReference type="InterPro" id="IPR001077">
    <property type="entry name" value="COMT_C"/>
</dbReference>
<dbReference type="SUPFAM" id="SSF46785">
    <property type="entry name" value="Winged helix' DNA-binding domain"/>
    <property type="match status" value="1"/>
</dbReference>
<evidence type="ECO:0000256" key="1">
    <source>
        <dbReference type="ARBA" id="ARBA00022603"/>
    </source>
</evidence>
<evidence type="ECO:0000313" key="6">
    <source>
        <dbReference type="Proteomes" id="UP000076727"/>
    </source>
</evidence>
<dbReference type="Gene3D" id="1.10.10.10">
    <property type="entry name" value="Winged helix-like DNA-binding domain superfamily/Winged helix DNA-binding domain"/>
    <property type="match status" value="1"/>
</dbReference>
<dbReference type="InterPro" id="IPR036390">
    <property type="entry name" value="WH_DNA-bd_sf"/>
</dbReference>
<dbReference type="SUPFAM" id="SSF53335">
    <property type="entry name" value="S-adenosyl-L-methionine-dependent methyltransferases"/>
    <property type="match status" value="1"/>
</dbReference>
<dbReference type="PANTHER" id="PTHR43712">
    <property type="entry name" value="PUTATIVE (AFU_ORTHOLOGUE AFUA_4G14580)-RELATED"/>
    <property type="match status" value="1"/>
</dbReference>
<keyword evidence="3" id="KW-0949">S-adenosyl-L-methionine</keyword>
<dbReference type="InterPro" id="IPR029063">
    <property type="entry name" value="SAM-dependent_MTases_sf"/>
</dbReference>
<dbReference type="Pfam" id="PF00891">
    <property type="entry name" value="Methyltransf_2"/>
    <property type="match status" value="1"/>
</dbReference>
<gene>
    <name evidence="5" type="ORF">DAEQUDRAFT_726019</name>
</gene>
<keyword evidence="6" id="KW-1185">Reference proteome</keyword>
<evidence type="ECO:0000259" key="4">
    <source>
        <dbReference type="Pfam" id="PF00891"/>
    </source>
</evidence>
<sequence length="468" mass="51403">MDVKQIEALSDLISSSVAQLKQLQSSLKTTEHTAATTRAEFLKPSLEVVAAASQLVALVRTPERYLMDISTAHQLSTSLRVVVETHVVEILREKGQGPKKSLSAKEIGAYNHVNHLKLARVLRILATHHIFEEVSPNVFANNAISIVMDTGKSLTELEARPAEKYDSSNGIAALVGLFSDETFHNAVCTADVLKDPQMTNSFSPYDASFALAWPGTRNIAMYDWLNLPENNHRKKRFGMAMHGMNSMTPSDAILRGFNWSSLAPGSIVLDCGGGVGSVSLPIVQSCPQINLIVQDTSPVVAEGPIFWQANHPQALAQGRVTFQGHSFFESQPAENKNVAVWLLRMIMHNWPDAECVKILKNVRASCNKDARIVIVDNIMLFASRSQEIEGEETGTSDPDALAPEPLLANWGVANSLSYKQDLNMLSNHNACERTVPEFADLLSQANFRIVEVHQAHQSWLPQIVAVPV</sequence>
<keyword evidence="2 5" id="KW-0808">Transferase</keyword>
<dbReference type="PROSITE" id="PS51683">
    <property type="entry name" value="SAM_OMT_II"/>
    <property type="match status" value="1"/>
</dbReference>
<keyword evidence="1 5" id="KW-0489">Methyltransferase</keyword>
<dbReference type="EMBL" id="KV429054">
    <property type="protein sequence ID" value="KZT70030.1"/>
    <property type="molecule type" value="Genomic_DNA"/>
</dbReference>
<organism evidence="5 6">
    <name type="scientific">Daedalea quercina L-15889</name>
    <dbReference type="NCBI Taxonomy" id="1314783"/>
    <lineage>
        <taxon>Eukaryota</taxon>
        <taxon>Fungi</taxon>
        <taxon>Dikarya</taxon>
        <taxon>Basidiomycota</taxon>
        <taxon>Agaricomycotina</taxon>
        <taxon>Agaricomycetes</taxon>
        <taxon>Polyporales</taxon>
        <taxon>Fomitopsis</taxon>
    </lineage>
</organism>
<dbReference type="GO" id="GO:0032259">
    <property type="term" value="P:methylation"/>
    <property type="evidence" value="ECO:0007669"/>
    <property type="project" value="UniProtKB-KW"/>
</dbReference>
<protein>
    <submittedName>
        <fullName evidence="5">O-methyltransferase</fullName>
    </submittedName>
</protein>
<dbReference type="InterPro" id="IPR016461">
    <property type="entry name" value="COMT-like"/>
</dbReference>
<evidence type="ECO:0000313" key="5">
    <source>
        <dbReference type="EMBL" id="KZT70030.1"/>
    </source>
</evidence>
<name>A0A165QWX3_9APHY</name>
<evidence type="ECO:0000256" key="2">
    <source>
        <dbReference type="ARBA" id="ARBA00022679"/>
    </source>
</evidence>
<reference evidence="5 6" key="1">
    <citation type="journal article" date="2016" name="Mol. Biol. Evol.">
        <title>Comparative Genomics of Early-Diverging Mushroom-Forming Fungi Provides Insights into the Origins of Lignocellulose Decay Capabilities.</title>
        <authorList>
            <person name="Nagy L.G."/>
            <person name="Riley R."/>
            <person name="Tritt A."/>
            <person name="Adam C."/>
            <person name="Daum C."/>
            <person name="Floudas D."/>
            <person name="Sun H."/>
            <person name="Yadav J.S."/>
            <person name="Pangilinan J."/>
            <person name="Larsson K.H."/>
            <person name="Matsuura K."/>
            <person name="Barry K."/>
            <person name="Labutti K."/>
            <person name="Kuo R."/>
            <person name="Ohm R.A."/>
            <person name="Bhattacharya S.S."/>
            <person name="Shirouzu T."/>
            <person name="Yoshinaga Y."/>
            <person name="Martin F.M."/>
            <person name="Grigoriev I.V."/>
            <person name="Hibbett D.S."/>
        </authorList>
    </citation>
    <scope>NUCLEOTIDE SEQUENCE [LARGE SCALE GENOMIC DNA]</scope>
    <source>
        <strain evidence="5 6">L-15889</strain>
    </source>
</reference>
<dbReference type="InterPro" id="IPR036388">
    <property type="entry name" value="WH-like_DNA-bd_sf"/>
</dbReference>
<accession>A0A165QWX3</accession>